<dbReference type="InterPro" id="IPR036291">
    <property type="entry name" value="NAD(P)-bd_dom_sf"/>
</dbReference>
<evidence type="ECO:0000313" key="3">
    <source>
        <dbReference type="Proteomes" id="UP000298154"/>
    </source>
</evidence>
<comment type="caution">
    <text evidence="2">The sequence shown here is derived from an EMBL/GenBank/DDBJ whole genome shotgun (WGS) entry which is preliminary data.</text>
</comment>
<accession>A0A4R9ARK1</accession>
<dbReference type="Gene3D" id="3.90.25.10">
    <property type="entry name" value="UDP-galactose 4-epimerase, domain 1"/>
    <property type="match status" value="1"/>
</dbReference>
<dbReference type="Proteomes" id="UP000298154">
    <property type="component" value="Unassembled WGS sequence"/>
</dbReference>
<reference evidence="2 3" key="1">
    <citation type="submission" date="2019-03" db="EMBL/GenBank/DDBJ databases">
        <title>Genomics of glacier-inhabiting Cryobacterium strains.</title>
        <authorList>
            <person name="Liu Q."/>
            <person name="Xin Y.-H."/>
        </authorList>
    </citation>
    <scope>NUCLEOTIDE SEQUENCE [LARGE SCALE GENOMIC DNA]</scope>
    <source>
        <strain evidence="2 3">Sr36</strain>
    </source>
</reference>
<feature type="domain" description="NmrA-like" evidence="1">
    <location>
        <begin position="5"/>
        <end position="221"/>
    </location>
</feature>
<dbReference type="Pfam" id="PF05368">
    <property type="entry name" value="NmrA"/>
    <property type="match status" value="1"/>
</dbReference>
<organism evidence="2 3">
    <name type="scientific">Cryobacterium ruanii</name>
    <dbReference type="NCBI Taxonomy" id="1259197"/>
    <lineage>
        <taxon>Bacteria</taxon>
        <taxon>Bacillati</taxon>
        <taxon>Actinomycetota</taxon>
        <taxon>Actinomycetes</taxon>
        <taxon>Micrococcales</taxon>
        <taxon>Microbacteriaceae</taxon>
        <taxon>Cryobacterium</taxon>
    </lineage>
</organism>
<protein>
    <submittedName>
        <fullName evidence="2">NAD-dependent epimerase/dehydratase family protein</fullName>
    </submittedName>
</protein>
<dbReference type="InterPro" id="IPR008030">
    <property type="entry name" value="NmrA-like"/>
</dbReference>
<proteinExistence type="predicted"/>
<sequence>MVGDLILVTGATGNVGRVVVERLLAAGCTVRAAGRSAESVGQMFGDRVDAVALDFTDHTTWAAAFEGIQRMFLLRPPHLAKPKKQMIPALEFAKKSGVEQMVFLSLQGAEKNKVVPHAAIEAWLRTSGVTWTFVRASFFHQNLSTTHVTDIRDRNEIVVPAGLGATAFVDAEDVGAIAADALLDPSTHANTAVTVTGNDALTYEQIAQILSAELGRPIWYARPGIARYIWHARRTLGMPWGMVLVTAAIYTTARLGLAAKLSDQVRTVLGRDPIGFAAFAHRERSVWTPTSTPTERRIT</sequence>
<dbReference type="OrthoDB" id="5180065at2"/>
<dbReference type="PANTHER" id="PTHR43162">
    <property type="match status" value="1"/>
</dbReference>
<keyword evidence="3" id="KW-1185">Reference proteome</keyword>
<dbReference type="SUPFAM" id="SSF51735">
    <property type="entry name" value="NAD(P)-binding Rossmann-fold domains"/>
    <property type="match status" value="1"/>
</dbReference>
<dbReference type="PANTHER" id="PTHR43162:SF1">
    <property type="entry name" value="PRESTALK A DIFFERENTIATION PROTEIN A"/>
    <property type="match status" value="1"/>
</dbReference>
<dbReference type="InterPro" id="IPR051604">
    <property type="entry name" value="Ergot_Alk_Oxidoreductase"/>
</dbReference>
<name>A0A4R9ARK1_9MICO</name>
<dbReference type="Gene3D" id="3.40.50.720">
    <property type="entry name" value="NAD(P)-binding Rossmann-like Domain"/>
    <property type="match status" value="1"/>
</dbReference>
<dbReference type="RefSeq" id="WP_134554458.1">
    <property type="nucleotide sequence ID" value="NZ_SOHK01000007.1"/>
</dbReference>
<dbReference type="AlphaFoldDB" id="A0A4R9ARK1"/>
<dbReference type="EMBL" id="SOHK01000007">
    <property type="protein sequence ID" value="TFD67756.1"/>
    <property type="molecule type" value="Genomic_DNA"/>
</dbReference>
<gene>
    <name evidence="2" type="ORF">E3T47_03810</name>
</gene>
<evidence type="ECO:0000259" key="1">
    <source>
        <dbReference type="Pfam" id="PF05368"/>
    </source>
</evidence>
<evidence type="ECO:0000313" key="2">
    <source>
        <dbReference type="EMBL" id="TFD67756.1"/>
    </source>
</evidence>